<keyword evidence="3" id="KW-1185">Reference proteome</keyword>
<dbReference type="AlphaFoldDB" id="A0A2I0AIC6"/>
<dbReference type="STRING" id="1088818.A0A2I0AIC6"/>
<feature type="coiled-coil region" evidence="1">
    <location>
        <begin position="514"/>
        <end position="541"/>
    </location>
</feature>
<reference evidence="2 3" key="1">
    <citation type="journal article" date="2017" name="Nature">
        <title>The Apostasia genome and the evolution of orchids.</title>
        <authorList>
            <person name="Zhang G.Q."/>
            <person name="Liu K.W."/>
            <person name="Li Z."/>
            <person name="Lohaus R."/>
            <person name="Hsiao Y.Y."/>
            <person name="Niu S.C."/>
            <person name="Wang J.Y."/>
            <person name="Lin Y.C."/>
            <person name="Xu Q."/>
            <person name="Chen L.J."/>
            <person name="Yoshida K."/>
            <person name="Fujiwara S."/>
            <person name="Wang Z.W."/>
            <person name="Zhang Y.Q."/>
            <person name="Mitsuda N."/>
            <person name="Wang M."/>
            <person name="Liu G.H."/>
            <person name="Pecoraro L."/>
            <person name="Huang H.X."/>
            <person name="Xiao X.J."/>
            <person name="Lin M."/>
            <person name="Wu X.Y."/>
            <person name="Wu W.L."/>
            <person name="Chen Y.Y."/>
            <person name="Chang S.B."/>
            <person name="Sakamoto S."/>
            <person name="Ohme-Takagi M."/>
            <person name="Yagi M."/>
            <person name="Zeng S.J."/>
            <person name="Shen C.Y."/>
            <person name="Yeh C.M."/>
            <person name="Luo Y.B."/>
            <person name="Tsai W.C."/>
            <person name="Van de Peer Y."/>
            <person name="Liu Z.J."/>
        </authorList>
    </citation>
    <scope>NUCLEOTIDE SEQUENCE [LARGE SCALE GENOMIC DNA]</scope>
    <source>
        <strain evidence="3">cv. Shenzhen</strain>
        <tissue evidence="2">Stem</tissue>
    </source>
</reference>
<sequence length="994" mass="116664">MPGFHPLSELRISGLYLDYIRHFSPFGRLSFSYSLPATLGFCPHSRLFSHAFSSLAARSPSLHWGFQFHLEQKMYALIFSSSFSLLLSFRLAETSKCKEEMMRGYLQLCGPAGAILAFCKLLALGVDMDEAFKELEEMRLEMEKLREDSRAKCQLSESLRRALDELQVKFQNVLAEIEKQVKEIDAKSEAIFEANQMYENLECKYREKESALQQMSSGNEIMKKKYKEKIELLEQDNKELLRSLDETNIKAEEQERTICAYKKEIEYLKGILSQTQEKYSELRAQEPKEMRRRDEMLADIEQQKAGIENQLKWKSEQFRHLEEAHHKIRDEFHNGRREWESEKSNLLSEVSSLQESLDAQIRVAEYLGSQLQICNQALSHEEKNQELLESLKEAHEAQINSVNHCSALKSLQSKFRALEMAHNECSEKLKIRDADWSSQIRRLTEELDLSLFKLNFKDHEICVLERELGDCHCLLMQKIIEYEEVFLSLMLYQSKFTDICCVLWDCDLEVKQIKAKAEERVAQLTEQLESKNAALVRARTEVNERNGQIDLLQKRIEESELVSENYFSMQKELASYKVLLADSSSIIECVKEKAEKKENEFQENLLKASCALDQANSSLFEKVGELKKVELQVHRQGNAISQLENIKSNLESELKRFHHENQEFRRLMDDAILEKLKIEQLLMEERENFRIFSEEKERCLHDLEGQKLKLEEQLDRREQETSIIEKNVLQQSLRMERDKFLKFAERVERNLNSMQAAIDMLEQNNEIRASEIVMNLEQLRTNFLSLIEEKVNTISDIQHVIKSYEQECFRLVEELSRTMAIQIVDMQELQFKNLLIDELDVVIATLQHKVEFDEKLQAQNAVEKFQLENELKRTLSNQRTLEVKIEQAEAKQRAICKKSKKLSTDREEVAKQFTMVRELVEKVSHRGEEVKKHWDKVMQKAFHQDDFVADTENESIMNWKKTHESKCISPSSQRERAEVVSDKRLPLKEQNFKC</sequence>
<proteinExistence type="predicted"/>
<organism evidence="2 3">
    <name type="scientific">Apostasia shenzhenica</name>
    <dbReference type="NCBI Taxonomy" id="1088818"/>
    <lineage>
        <taxon>Eukaryota</taxon>
        <taxon>Viridiplantae</taxon>
        <taxon>Streptophyta</taxon>
        <taxon>Embryophyta</taxon>
        <taxon>Tracheophyta</taxon>
        <taxon>Spermatophyta</taxon>
        <taxon>Magnoliopsida</taxon>
        <taxon>Liliopsida</taxon>
        <taxon>Asparagales</taxon>
        <taxon>Orchidaceae</taxon>
        <taxon>Apostasioideae</taxon>
        <taxon>Apostasia</taxon>
    </lineage>
</organism>
<gene>
    <name evidence="2" type="ORF">AXF42_Ash003935</name>
</gene>
<dbReference type="InterPro" id="IPR040262">
    <property type="entry name" value="At4g38062-like"/>
</dbReference>
<keyword evidence="1" id="KW-0175">Coiled coil</keyword>
<evidence type="ECO:0000256" key="1">
    <source>
        <dbReference type="SAM" id="Coils"/>
    </source>
</evidence>
<feature type="coiled-coil region" evidence="1">
    <location>
        <begin position="297"/>
        <end position="428"/>
    </location>
</feature>
<feature type="coiled-coil region" evidence="1">
    <location>
        <begin position="128"/>
        <end position="257"/>
    </location>
</feature>
<dbReference type="PANTHER" id="PTHR45287:SF4">
    <property type="entry name" value="OS03G0691500 PROTEIN"/>
    <property type="match status" value="1"/>
</dbReference>
<name>A0A2I0AIC6_9ASPA</name>
<evidence type="ECO:0000313" key="3">
    <source>
        <dbReference type="Proteomes" id="UP000236161"/>
    </source>
</evidence>
<feature type="coiled-coil region" evidence="1">
    <location>
        <begin position="580"/>
        <end position="667"/>
    </location>
</feature>
<protein>
    <submittedName>
        <fullName evidence="2">Uncharacterized protein</fullName>
    </submittedName>
</protein>
<accession>A0A2I0AIC6</accession>
<dbReference type="PANTHER" id="PTHR45287">
    <property type="entry name" value="OS03G0691500 PROTEIN"/>
    <property type="match status" value="1"/>
</dbReference>
<evidence type="ECO:0000313" key="2">
    <source>
        <dbReference type="EMBL" id="PKA55298.1"/>
    </source>
</evidence>
<dbReference type="OrthoDB" id="685795at2759"/>
<feature type="coiled-coil region" evidence="1">
    <location>
        <begin position="693"/>
        <end position="807"/>
    </location>
</feature>
<dbReference type="EMBL" id="KZ451980">
    <property type="protein sequence ID" value="PKA55298.1"/>
    <property type="molecule type" value="Genomic_DNA"/>
</dbReference>
<dbReference type="Proteomes" id="UP000236161">
    <property type="component" value="Unassembled WGS sequence"/>
</dbReference>